<proteinExistence type="predicted"/>
<reference evidence="9 10" key="1">
    <citation type="submission" date="2016-04" db="EMBL/GenBank/DDBJ databases">
        <title>The genome of Intoshia linei affirms orthonectids as highly simplified spiralians.</title>
        <authorList>
            <person name="Mikhailov K.V."/>
            <person name="Slusarev G.S."/>
            <person name="Nikitin M.A."/>
            <person name="Logacheva M.D."/>
            <person name="Penin A."/>
            <person name="Aleoshin V."/>
            <person name="Panchin Y.V."/>
        </authorList>
    </citation>
    <scope>NUCLEOTIDE SEQUENCE [LARGE SCALE GENOMIC DNA]</scope>
    <source>
        <strain evidence="9">Intl2013</strain>
        <tissue evidence="9">Whole animal</tissue>
    </source>
</reference>
<dbReference type="EMBL" id="LWCA01000399">
    <property type="protein sequence ID" value="OAF68715.1"/>
    <property type="molecule type" value="Genomic_DNA"/>
</dbReference>
<dbReference type="PANTHER" id="PTHR11733">
    <property type="entry name" value="ZINC METALLOPROTEASE FAMILY M13 NEPRILYSIN-RELATED"/>
    <property type="match status" value="1"/>
</dbReference>
<keyword evidence="5" id="KW-0862">Zinc</keyword>
<dbReference type="GO" id="GO:0016485">
    <property type="term" value="P:protein processing"/>
    <property type="evidence" value="ECO:0007669"/>
    <property type="project" value="TreeGrafter"/>
</dbReference>
<dbReference type="OrthoDB" id="6475849at2759"/>
<dbReference type="Gene3D" id="3.40.390.10">
    <property type="entry name" value="Collagenase (Catalytic Domain)"/>
    <property type="match status" value="1"/>
</dbReference>
<keyword evidence="4" id="KW-0378">Hydrolase</keyword>
<dbReference type="GO" id="GO:0046872">
    <property type="term" value="F:metal ion binding"/>
    <property type="evidence" value="ECO:0007669"/>
    <property type="project" value="UniProtKB-KW"/>
</dbReference>
<protein>
    <recommendedName>
        <fullName evidence="11">Peptidase M13 C-terminal domain-containing protein</fullName>
    </recommendedName>
</protein>
<evidence type="ECO:0000256" key="3">
    <source>
        <dbReference type="ARBA" id="ARBA00022723"/>
    </source>
</evidence>
<dbReference type="GO" id="GO:0004222">
    <property type="term" value="F:metalloendopeptidase activity"/>
    <property type="evidence" value="ECO:0007669"/>
    <property type="project" value="InterPro"/>
</dbReference>
<dbReference type="InterPro" id="IPR008753">
    <property type="entry name" value="Peptidase_M13_N"/>
</dbReference>
<organism evidence="9 10">
    <name type="scientific">Intoshia linei</name>
    <dbReference type="NCBI Taxonomy" id="1819745"/>
    <lineage>
        <taxon>Eukaryota</taxon>
        <taxon>Metazoa</taxon>
        <taxon>Spiralia</taxon>
        <taxon>Lophotrochozoa</taxon>
        <taxon>Mesozoa</taxon>
        <taxon>Orthonectida</taxon>
        <taxon>Rhopaluridae</taxon>
        <taxon>Intoshia</taxon>
    </lineage>
</organism>
<evidence type="ECO:0000259" key="8">
    <source>
        <dbReference type="Pfam" id="PF05649"/>
    </source>
</evidence>
<evidence type="ECO:0000256" key="2">
    <source>
        <dbReference type="ARBA" id="ARBA00022670"/>
    </source>
</evidence>
<keyword evidence="2" id="KW-0645">Protease</keyword>
<evidence type="ECO:0000313" key="10">
    <source>
        <dbReference type="Proteomes" id="UP000078046"/>
    </source>
</evidence>
<keyword evidence="6" id="KW-0482">Metalloprotease</keyword>
<dbReference type="InterPro" id="IPR024079">
    <property type="entry name" value="MetalloPept_cat_dom_sf"/>
</dbReference>
<feature type="non-terminal residue" evidence="9">
    <location>
        <position position="505"/>
    </location>
</feature>
<evidence type="ECO:0000256" key="5">
    <source>
        <dbReference type="ARBA" id="ARBA00022833"/>
    </source>
</evidence>
<dbReference type="PANTHER" id="PTHR11733:SF237">
    <property type="entry name" value="NEPRILYSIN-LIKE 4"/>
    <property type="match status" value="1"/>
</dbReference>
<dbReference type="InterPro" id="IPR042089">
    <property type="entry name" value="Peptidase_M13_dom_2"/>
</dbReference>
<evidence type="ECO:0000259" key="7">
    <source>
        <dbReference type="Pfam" id="PF01431"/>
    </source>
</evidence>
<dbReference type="InterPro" id="IPR000718">
    <property type="entry name" value="Peptidase_M13"/>
</dbReference>
<evidence type="ECO:0000256" key="6">
    <source>
        <dbReference type="ARBA" id="ARBA00023049"/>
    </source>
</evidence>
<sequence length="505" mass="59615">MNNYFSNFIQLTSFKQISKPPLENLDKVKYKTFIKKSLQNIGFNVSQLKVEKSIDEIIHFQTKLNHIMTSSKDNDHEKLYNFKYLNGLQTNKINFKLFLSQTFQSIQDSDYVVFRNIAYFNEFEKLINTTSSSVINDILLWSSFLKIAPFYNKRQAYIWQTYKKQKATYRYKNKVSCILIIEKIMPIAVSAAYLSELNIKKLDAFGYSVFNKLVNSTKLGILKSKWINEYIKQKLFQHLNQTEYIDINSYYNNSKTLDNYYGKLFFTGRENFIEFYYKTNQYYQKKFIYNFDHNIFDANYYHKKDYEVNAFYRILENLIKINFGISRFIYDKIDIRSIFYGSIGFIVGHEFAHAVHYFDNDRKIATENTTHYRAFNTEKLKREKCIVDQYSKHDVGGQKLDGKLTLIENIADLAGIKYAYMAMELDIETTKLYHSLINFESFTPEKMFFISLAQNFCNSDSIELDESEHSPKSIRINGATSNFDKFSTAFGCSASKKMNLTNKCE</sequence>
<feature type="domain" description="Peptidase M13 C-terminal" evidence="7">
    <location>
        <begin position="309"/>
        <end position="505"/>
    </location>
</feature>
<dbReference type="InterPro" id="IPR018497">
    <property type="entry name" value="Peptidase_M13_C"/>
</dbReference>
<comment type="cofactor">
    <cofactor evidence="1">
        <name>Zn(2+)</name>
        <dbReference type="ChEBI" id="CHEBI:29105"/>
    </cofactor>
</comment>
<dbReference type="PROSITE" id="PS51885">
    <property type="entry name" value="NEPRILYSIN"/>
    <property type="match status" value="1"/>
</dbReference>
<dbReference type="SUPFAM" id="SSF55486">
    <property type="entry name" value="Metalloproteases ('zincins'), catalytic domain"/>
    <property type="match status" value="1"/>
</dbReference>
<dbReference type="Pfam" id="PF05649">
    <property type="entry name" value="Peptidase_M13_N"/>
    <property type="match status" value="1"/>
</dbReference>
<dbReference type="AlphaFoldDB" id="A0A177B356"/>
<dbReference type="Pfam" id="PF01431">
    <property type="entry name" value="Peptidase_M13"/>
    <property type="match status" value="1"/>
</dbReference>
<evidence type="ECO:0000313" key="9">
    <source>
        <dbReference type="EMBL" id="OAF68715.1"/>
    </source>
</evidence>
<dbReference type="Gene3D" id="1.10.1380.10">
    <property type="entry name" value="Neutral endopeptidase , domain2"/>
    <property type="match status" value="1"/>
</dbReference>
<evidence type="ECO:0008006" key="11">
    <source>
        <dbReference type="Google" id="ProtNLM"/>
    </source>
</evidence>
<gene>
    <name evidence="9" type="ORF">A3Q56_03524</name>
</gene>
<name>A0A177B356_9BILA</name>
<comment type="caution">
    <text evidence="9">The sequence shown here is derived from an EMBL/GenBank/DDBJ whole genome shotgun (WGS) entry which is preliminary data.</text>
</comment>
<keyword evidence="3" id="KW-0479">Metal-binding</keyword>
<accession>A0A177B356</accession>
<feature type="domain" description="Peptidase M13 N-terminal" evidence="8">
    <location>
        <begin position="29"/>
        <end position="241"/>
    </location>
</feature>
<evidence type="ECO:0000256" key="1">
    <source>
        <dbReference type="ARBA" id="ARBA00001947"/>
    </source>
</evidence>
<dbReference type="PRINTS" id="PR00786">
    <property type="entry name" value="NEPRILYSIN"/>
</dbReference>
<evidence type="ECO:0000256" key="4">
    <source>
        <dbReference type="ARBA" id="ARBA00022801"/>
    </source>
</evidence>
<dbReference type="GO" id="GO:0005886">
    <property type="term" value="C:plasma membrane"/>
    <property type="evidence" value="ECO:0007669"/>
    <property type="project" value="TreeGrafter"/>
</dbReference>
<dbReference type="Proteomes" id="UP000078046">
    <property type="component" value="Unassembled WGS sequence"/>
</dbReference>
<keyword evidence="10" id="KW-1185">Reference proteome</keyword>